<dbReference type="InterPro" id="IPR014908">
    <property type="entry name" value="Nucleoporin_Nup133/Nup155_N"/>
</dbReference>
<keyword evidence="8" id="KW-1185">Reference proteome</keyword>
<dbReference type="GO" id="GO:0017056">
    <property type="term" value="F:structural constituent of nuclear pore"/>
    <property type="evidence" value="ECO:0007669"/>
    <property type="project" value="InterPro"/>
</dbReference>
<proteinExistence type="inferred from homology"/>
<dbReference type="GO" id="GO:0000972">
    <property type="term" value="P:transcription-dependent tethering of RNA polymerase II gene DNA at nuclear periphery"/>
    <property type="evidence" value="ECO:0007669"/>
    <property type="project" value="TreeGrafter"/>
</dbReference>
<keyword evidence="3" id="KW-0813">Transport</keyword>
<evidence type="ECO:0000256" key="1">
    <source>
        <dbReference type="ARBA" id="ARBA00004123"/>
    </source>
</evidence>
<gene>
    <name evidence="7" type="ORF">G6F64_007252</name>
</gene>
<sequence>MSTNPPGDKVPISDLNNVLMTGKALDKTITQELEFPDLADLLVSAGTSDSYTTPFDSLKNELVVANEMQIPPYIRSKTDVTRSRVFVGILKEVGRAWMSLDNRLYIWDYTTGGDISEYADQDQLICSVGIVKPKAGAFDTHIEYLLIVATALQIIPIGLSLTKPTQLGEQSILTMIAVNLAVPSDDITMSSIIGTDDGRLFLVGHPTMDQSNVTGDVYELTYTSSTKWSNGSGELICRTQKMINRFLPTPFRVKTEANVKNVYVDNERKLLYILTFNSNVEVVNIAGYGYSSILKHKTIVDHVQQMCRQQQRIYNREEFIITSLHVISKEESRKICLMAMTAGGFRLFFTGHPNALRPFSMDNMQNDTPTTLELAHVRLPPPEINLNLEGPRPRYHTTFYSRGTCISTKANEEHDDIYITALASVQPDKQSSTLSYGYASANSVPFIETAASKSTEYRFAVIEEIANGTKQRELSQQLSDPQRRFLAASTNSLCVYSKLRPVDMLERFVRQYHPSNKERKKEMIAFFEEFGVSEACAMCLSIICDSGDKQVAETATQIFFEYGGAPSAAKPNQTPGNYLGRANTVTGITYSGKHDGFALYLSRLLGPVWSLKLFVPSCSNEASVPFTVAKQKLNKLKTFMDMHRGFHDPAHISDARFRSLDSSMLSLYLDEQKSMHELYLFLLQCIDSTEFAVFLLDAYTGNHIQRYMSVDKPSLIKDIDVKMMLTSPEGREFCHELVITKIDETAVNSPTTGSSVTDNLQSRCPIFFSPGEYFFFRGVELIRQALCEELENERRHLLKQSLLQFQQASEKIPEPHLERVCALYLQQSFHIGIVELMLDRARKLDPQQLALAVFESDCQADDLSKQLFDSRSRAYNFIFKTLKDAKSLLLPNASLENRAPVADKTLYVKQVFEEALQNKDPLFHYQLYYWYIQENMMDELLLVDTEYLIPFFTRVIKDERTSLEFLWQYYRSKSQFYKSACCLASLAELSSNEITLESRMKYLAYARINCRCGEQEPDTPSHATSQLSQKLDNLMNACRFQARIQNVLKNTGDLDANVVAKELDHQLIDEKRKLYPLTERFPVLLELFES</sequence>
<evidence type="ECO:0000313" key="7">
    <source>
        <dbReference type="EMBL" id="KAG1306882.1"/>
    </source>
</evidence>
<comment type="similarity">
    <text evidence="2">Belongs to the non-repetitive/WGA-negative nucleoporin family.</text>
</comment>
<feature type="domain" description="Nucleoporin Nup133/Nup155-like C-terminal" evidence="5">
    <location>
        <begin position="591"/>
        <end position="1089"/>
    </location>
</feature>
<feature type="domain" description="Nucleoporin Nup133/Nup155-like N-terminal" evidence="6">
    <location>
        <begin position="66"/>
        <end position="437"/>
    </location>
</feature>
<dbReference type="Gene3D" id="1.20.58.1780">
    <property type="match status" value="1"/>
</dbReference>
<evidence type="ECO:0000313" key="8">
    <source>
        <dbReference type="Proteomes" id="UP000716291"/>
    </source>
</evidence>
<evidence type="ECO:0000259" key="5">
    <source>
        <dbReference type="Pfam" id="PF03177"/>
    </source>
</evidence>
<dbReference type="Proteomes" id="UP000716291">
    <property type="component" value="Unassembled WGS sequence"/>
</dbReference>
<dbReference type="Gene3D" id="1.25.40.450">
    <property type="entry name" value="Nucleoporin, helical domain, N-terminal subdomain"/>
    <property type="match status" value="1"/>
</dbReference>
<evidence type="ECO:0008006" key="9">
    <source>
        <dbReference type="Google" id="ProtNLM"/>
    </source>
</evidence>
<dbReference type="AlphaFoldDB" id="A0A9P6X759"/>
<dbReference type="GO" id="GO:0006405">
    <property type="term" value="P:RNA export from nucleus"/>
    <property type="evidence" value="ECO:0007669"/>
    <property type="project" value="TreeGrafter"/>
</dbReference>
<evidence type="ECO:0000259" key="6">
    <source>
        <dbReference type="Pfam" id="PF08801"/>
    </source>
</evidence>
<dbReference type="Gene3D" id="1.25.40.440">
    <property type="entry name" value="Nucleoporin, helical domain, central subdomain"/>
    <property type="match status" value="1"/>
</dbReference>
<accession>A0A9P6X759</accession>
<protein>
    <recommendedName>
        <fullName evidence="9">Nucleoporin Nup133/Nup155-like N-terminal domain-containing protein</fullName>
    </recommendedName>
</protein>
<dbReference type="InterPro" id="IPR042537">
    <property type="entry name" value="Nucleoporin_Nup155_C_2"/>
</dbReference>
<dbReference type="InterPro" id="IPR004870">
    <property type="entry name" value="Nucleoporin_Nup155"/>
</dbReference>
<name>A0A9P6X759_RHIOR</name>
<comment type="caution">
    <text evidence="7">The sequence shown here is derived from an EMBL/GenBank/DDBJ whole genome shotgun (WGS) entry which is preliminary data.</text>
</comment>
<dbReference type="EMBL" id="JAANQT010001048">
    <property type="protein sequence ID" value="KAG1306882.1"/>
    <property type="molecule type" value="Genomic_DNA"/>
</dbReference>
<dbReference type="InterPro" id="IPR042533">
    <property type="entry name" value="Nucleoporin_Nup155_C_1"/>
</dbReference>
<dbReference type="InterPro" id="IPR007187">
    <property type="entry name" value="Nucleoporin_Nup133/Nup155_C"/>
</dbReference>
<keyword evidence="4" id="KW-0539">Nucleus</keyword>
<dbReference type="Pfam" id="PF08801">
    <property type="entry name" value="Nucleoporin_N"/>
    <property type="match status" value="1"/>
</dbReference>
<dbReference type="PANTHER" id="PTHR10350">
    <property type="entry name" value="NUCLEAR PORE COMPLEX PROTEIN NUP155"/>
    <property type="match status" value="1"/>
</dbReference>
<reference evidence="7" key="1">
    <citation type="journal article" date="2020" name="Microb. Genom.">
        <title>Genetic diversity of clinical and environmental Mucorales isolates obtained from an investigation of mucormycosis cases among solid organ transplant recipients.</title>
        <authorList>
            <person name="Nguyen M.H."/>
            <person name="Kaul D."/>
            <person name="Muto C."/>
            <person name="Cheng S.J."/>
            <person name="Richter R.A."/>
            <person name="Bruno V.M."/>
            <person name="Liu G."/>
            <person name="Beyhan S."/>
            <person name="Sundermann A.J."/>
            <person name="Mounaud S."/>
            <person name="Pasculle A.W."/>
            <person name="Nierman W.C."/>
            <person name="Driscoll E."/>
            <person name="Cumbie R."/>
            <person name="Clancy C.J."/>
            <person name="Dupont C.L."/>
        </authorList>
    </citation>
    <scope>NUCLEOTIDE SEQUENCE</scope>
    <source>
        <strain evidence="7">GL11</strain>
    </source>
</reference>
<dbReference type="GO" id="GO:0036228">
    <property type="term" value="P:protein localization to nuclear inner membrane"/>
    <property type="evidence" value="ECO:0007669"/>
    <property type="project" value="TreeGrafter"/>
</dbReference>
<evidence type="ECO:0000256" key="2">
    <source>
        <dbReference type="ARBA" id="ARBA00007373"/>
    </source>
</evidence>
<dbReference type="GO" id="GO:0006606">
    <property type="term" value="P:protein import into nucleus"/>
    <property type="evidence" value="ECO:0007669"/>
    <property type="project" value="TreeGrafter"/>
</dbReference>
<evidence type="ECO:0000256" key="3">
    <source>
        <dbReference type="ARBA" id="ARBA00022448"/>
    </source>
</evidence>
<dbReference type="Pfam" id="PF03177">
    <property type="entry name" value="Nucleoporin_C"/>
    <property type="match status" value="1"/>
</dbReference>
<dbReference type="OrthoDB" id="338970at2759"/>
<evidence type="ECO:0000256" key="4">
    <source>
        <dbReference type="ARBA" id="ARBA00023242"/>
    </source>
</evidence>
<organism evidence="7 8">
    <name type="scientific">Rhizopus oryzae</name>
    <name type="common">Mucormycosis agent</name>
    <name type="synonym">Rhizopus arrhizus var. delemar</name>
    <dbReference type="NCBI Taxonomy" id="64495"/>
    <lineage>
        <taxon>Eukaryota</taxon>
        <taxon>Fungi</taxon>
        <taxon>Fungi incertae sedis</taxon>
        <taxon>Mucoromycota</taxon>
        <taxon>Mucoromycotina</taxon>
        <taxon>Mucoromycetes</taxon>
        <taxon>Mucorales</taxon>
        <taxon>Mucorineae</taxon>
        <taxon>Rhizopodaceae</taxon>
        <taxon>Rhizopus</taxon>
    </lineage>
</organism>
<dbReference type="PANTHER" id="PTHR10350:SF6">
    <property type="entry name" value="NUCLEAR PORE COMPLEX PROTEIN NUP155"/>
    <property type="match status" value="1"/>
</dbReference>
<comment type="subcellular location">
    <subcellularLocation>
        <location evidence="1">Nucleus</location>
    </subcellularLocation>
</comment>
<dbReference type="GO" id="GO:0044611">
    <property type="term" value="C:nuclear pore inner ring"/>
    <property type="evidence" value="ECO:0007669"/>
    <property type="project" value="TreeGrafter"/>
</dbReference>